<dbReference type="InterPro" id="IPR051681">
    <property type="entry name" value="Ser/Thr_Kinases-Pseudokinases"/>
</dbReference>
<reference evidence="8" key="1">
    <citation type="submission" date="2021-01" db="EMBL/GenBank/DDBJ databases">
        <authorList>
            <person name="Corre E."/>
            <person name="Pelletier E."/>
            <person name="Niang G."/>
            <person name="Scheremetjew M."/>
            <person name="Finn R."/>
            <person name="Kale V."/>
            <person name="Holt S."/>
            <person name="Cochrane G."/>
            <person name="Meng A."/>
            <person name="Brown T."/>
            <person name="Cohen L."/>
        </authorList>
    </citation>
    <scope>NUCLEOTIDE SEQUENCE</scope>
    <source>
        <strain evidence="8">CCMP2078</strain>
    </source>
</reference>
<dbReference type="InterPro" id="IPR000719">
    <property type="entry name" value="Prot_kinase_dom"/>
</dbReference>
<dbReference type="InterPro" id="IPR008271">
    <property type="entry name" value="Ser/Thr_kinase_AS"/>
</dbReference>
<feature type="transmembrane region" description="Helical" evidence="6">
    <location>
        <begin position="129"/>
        <end position="148"/>
    </location>
</feature>
<evidence type="ECO:0000313" key="8">
    <source>
        <dbReference type="EMBL" id="CAD8257793.1"/>
    </source>
</evidence>
<name>A0A7R9U874_9STRA</name>
<feature type="transmembrane region" description="Helical" evidence="6">
    <location>
        <begin position="168"/>
        <end position="188"/>
    </location>
</feature>
<dbReference type="SMART" id="SM00220">
    <property type="entry name" value="S_TKc"/>
    <property type="match status" value="1"/>
</dbReference>
<dbReference type="EMBL" id="HBEA01009482">
    <property type="protein sequence ID" value="CAD8257793.1"/>
    <property type="molecule type" value="Transcribed_RNA"/>
</dbReference>
<dbReference type="AlphaFoldDB" id="A0A7R9U874"/>
<evidence type="ECO:0000256" key="6">
    <source>
        <dbReference type="SAM" id="Phobius"/>
    </source>
</evidence>
<dbReference type="PROSITE" id="PS00108">
    <property type="entry name" value="PROTEIN_KINASE_ST"/>
    <property type="match status" value="1"/>
</dbReference>
<dbReference type="PROSITE" id="PS50011">
    <property type="entry name" value="PROTEIN_KINASE_DOM"/>
    <property type="match status" value="1"/>
</dbReference>
<keyword evidence="6" id="KW-1133">Transmembrane helix</keyword>
<dbReference type="GO" id="GO:0004674">
    <property type="term" value="F:protein serine/threonine kinase activity"/>
    <property type="evidence" value="ECO:0007669"/>
    <property type="project" value="TreeGrafter"/>
</dbReference>
<feature type="transmembrane region" description="Helical" evidence="6">
    <location>
        <begin position="12"/>
        <end position="31"/>
    </location>
</feature>
<keyword evidence="4" id="KW-0067">ATP-binding</keyword>
<keyword evidence="1" id="KW-0808">Transferase</keyword>
<dbReference type="Gene3D" id="1.10.510.10">
    <property type="entry name" value="Transferase(Phosphotransferase) domain 1"/>
    <property type="match status" value="3"/>
</dbReference>
<keyword evidence="6" id="KW-0472">Membrane</keyword>
<evidence type="ECO:0000256" key="5">
    <source>
        <dbReference type="SAM" id="MobiDB-lite"/>
    </source>
</evidence>
<keyword evidence="3" id="KW-0418">Kinase</keyword>
<accession>A0A7R9U874</accession>
<feature type="transmembrane region" description="Helical" evidence="6">
    <location>
        <begin position="47"/>
        <end position="67"/>
    </location>
</feature>
<gene>
    <name evidence="8" type="ORF">PPYR1160_LOCUS7294</name>
</gene>
<evidence type="ECO:0000256" key="3">
    <source>
        <dbReference type="ARBA" id="ARBA00022777"/>
    </source>
</evidence>
<dbReference type="GO" id="GO:0005524">
    <property type="term" value="F:ATP binding"/>
    <property type="evidence" value="ECO:0007669"/>
    <property type="project" value="UniProtKB-KW"/>
</dbReference>
<feature type="transmembrane region" description="Helical" evidence="6">
    <location>
        <begin position="79"/>
        <end position="101"/>
    </location>
</feature>
<keyword evidence="6" id="KW-0812">Transmembrane</keyword>
<sequence>MSKNTVSIDVHMSVLTHLAPWAVVWSVFVLLDTSASGHDGTFPAADIVMALVMAYAYSLELRLFLLLTQDIGAAAVNRAWYLAGGTATFVMVLAVFIPGAIGEALGVENDDDDDNDQGKTLNRVVRARFVILVIFNVCLFFGSIGLYLTTQYQLRIVNPVSGVGRRAVLSYCIFMACVYGGWALAYGLQLSREDVEADAGICVGDATILVYFLGFPPIVYSCLKRDSQYWTQDAIGEKLTGTSSDEQMEVDEEDDSRMLQQWNDKSAIQEAGLFHSVFVPHRELFFRKALVNRMDVAVELHIWRRRLVVLKNFKLDFLTRENIVFFRQEADLLRRLLHPNIVQFLGVVINPPNMGIMMEYCKNGDLMNINQRLLKDFKLKSNHFRRLLRNKSLRGSGTSAFETAGQIDVSVINAQAQHQARKVSGLFVGRLQGFDPLRVMREISAGMKYLHDKGLIHRDLKSPNVLLDATWTAKIVDFGDATQHRGRFQKALSMGTLIRSSRSFPEDGPIETSKQDFMEMENGTASWAAPELIQGSPPTSKVDVYSFGVVLWEILTFEVPFLYLSASDIHGAVSPEIRESLVSTSNTMEGSDPNDELDFFRKSEGDKPTTLNSMNADAIAARKARYWGTEHLIDSPASSTRHSFRRSDFAEEPAVPLKAETSSDKEYSRGHDVEQPDSRSASPSLHGLRSNSDKKPTGNGEEETHLQRCEIQTPAIAKELVVDLGLRPPRPMGIPQRMSELLHACLSATPESRPSFSEICRELDAVCRNREQSLFREDFPFRIAPLVNRTKDEDILRQRPSWSSR</sequence>
<evidence type="ECO:0000259" key="7">
    <source>
        <dbReference type="PROSITE" id="PS50011"/>
    </source>
</evidence>
<keyword evidence="2" id="KW-0547">Nucleotide-binding</keyword>
<feature type="compositionally biased region" description="Basic and acidic residues" evidence="5">
    <location>
        <begin position="661"/>
        <end position="677"/>
    </location>
</feature>
<dbReference type="Pfam" id="PF00069">
    <property type="entry name" value="Pkinase"/>
    <property type="match status" value="1"/>
</dbReference>
<dbReference type="PANTHER" id="PTHR44329">
    <property type="entry name" value="SERINE/THREONINE-PROTEIN KINASE TNNI3K-RELATED"/>
    <property type="match status" value="1"/>
</dbReference>
<evidence type="ECO:0000256" key="4">
    <source>
        <dbReference type="ARBA" id="ARBA00022840"/>
    </source>
</evidence>
<dbReference type="InterPro" id="IPR011009">
    <property type="entry name" value="Kinase-like_dom_sf"/>
</dbReference>
<feature type="compositionally biased region" description="Basic and acidic residues" evidence="5">
    <location>
        <begin position="691"/>
        <end position="706"/>
    </location>
</feature>
<dbReference type="SUPFAM" id="SSF56112">
    <property type="entry name" value="Protein kinase-like (PK-like)"/>
    <property type="match status" value="1"/>
</dbReference>
<feature type="compositionally biased region" description="Basic and acidic residues" evidence="5">
    <location>
        <begin position="598"/>
        <end position="607"/>
    </location>
</feature>
<proteinExistence type="predicted"/>
<feature type="region of interest" description="Disordered" evidence="5">
    <location>
        <begin position="583"/>
        <end position="615"/>
    </location>
</feature>
<evidence type="ECO:0000256" key="2">
    <source>
        <dbReference type="ARBA" id="ARBA00022741"/>
    </source>
</evidence>
<feature type="region of interest" description="Disordered" evidence="5">
    <location>
        <begin position="637"/>
        <end position="706"/>
    </location>
</feature>
<feature type="domain" description="Protein kinase" evidence="7">
    <location>
        <begin position="263"/>
        <end position="775"/>
    </location>
</feature>
<evidence type="ECO:0000256" key="1">
    <source>
        <dbReference type="ARBA" id="ARBA00022679"/>
    </source>
</evidence>
<protein>
    <recommendedName>
        <fullName evidence="7">Protein kinase domain-containing protein</fullName>
    </recommendedName>
</protein>
<dbReference type="PANTHER" id="PTHR44329:SF288">
    <property type="entry name" value="MITOGEN-ACTIVATED PROTEIN KINASE KINASE KINASE 20"/>
    <property type="match status" value="1"/>
</dbReference>
<organism evidence="8">
    <name type="scientific">Pinguiococcus pyrenoidosus</name>
    <dbReference type="NCBI Taxonomy" id="172671"/>
    <lineage>
        <taxon>Eukaryota</taxon>
        <taxon>Sar</taxon>
        <taxon>Stramenopiles</taxon>
        <taxon>Ochrophyta</taxon>
        <taxon>Pinguiophyceae</taxon>
        <taxon>Pinguiochrysidales</taxon>
        <taxon>Pinguiochrysidaceae</taxon>
        <taxon>Pinguiococcus</taxon>
    </lineage>
</organism>